<name>A0A8J5M4K3_9STRA</name>
<organism evidence="1 2">
    <name type="scientific">Phytophthora aleatoria</name>
    <dbReference type="NCBI Taxonomy" id="2496075"/>
    <lineage>
        <taxon>Eukaryota</taxon>
        <taxon>Sar</taxon>
        <taxon>Stramenopiles</taxon>
        <taxon>Oomycota</taxon>
        <taxon>Peronosporomycetes</taxon>
        <taxon>Peronosporales</taxon>
        <taxon>Peronosporaceae</taxon>
        <taxon>Phytophthora</taxon>
    </lineage>
</organism>
<dbReference type="AlphaFoldDB" id="A0A8J5M4K3"/>
<evidence type="ECO:0000313" key="1">
    <source>
        <dbReference type="EMBL" id="KAG6954025.1"/>
    </source>
</evidence>
<sequence length="81" mass="9274">MEMFVDRHALSTYQGMNLVVHKNFTFAIVDNETLRAAIKFDSISSKILKARMIACVKLIDPFIIAEIKDEKFVLVFDGVYC</sequence>
<accession>A0A8J5M4K3</accession>
<gene>
    <name evidence="1" type="ORF">JG688_00012538</name>
</gene>
<proteinExistence type="predicted"/>
<dbReference type="Proteomes" id="UP000709295">
    <property type="component" value="Unassembled WGS sequence"/>
</dbReference>
<evidence type="ECO:0000313" key="2">
    <source>
        <dbReference type="Proteomes" id="UP000709295"/>
    </source>
</evidence>
<keyword evidence="2" id="KW-1185">Reference proteome</keyword>
<reference evidence="1" key="1">
    <citation type="submission" date="2021-01" db="EMBL/GenBank/DDBJ databases">
        <title>Phytophthora aleatoria, a newly-described species from Pinus radiata is distinct from Phytophthora cactorum isolates based on comparative genomics.</title>
        <authorList>
            <person name="Mcdougal R."/>
            <person name="Panda P."/>
            <person name="Williams N."/>
            <person name="Studholme D.J."/>
        </authorList>
    </citation>
    <scope>NUCLEOTIDE SEQUENCE</scope>
    <source>
        <strain evidence="1">NZFS 4037</strain>
    </source>
</reference>
<comment type="caution">
    <text evidence="1">The sequence shown here is derived from an EMBL/GenBank/DDBJ whole genome shotgun (WGS) entry which is preliminary data.</text>
</comment>
<dbReference type="EMBL" id="JAENGY010000979">
    <property type="protein sequence ID" value="KAG6954025.1"/>
    <property type="molecule type" value="Genomic_DNA"/>
</dbReference>
<protein>
    <submittedName>
        <fullName evidence="1">Uncharacterized protein</fullName>
    </submittedName>
</protein>